<sequence length="406" mass="47395">MDEQIYNKIVRISGPHVNLNHTSKKLTGNEIYGSYHFSNFTKTNASRNTLVRFDEFLVPENLSGKKIFDFGSNLGSLSFESARRNAKSVIGFEYCKERINVCNELANYLKLKNIQFVEFDVDANSPKPLDFINKYGCADIVFCCALDAYVNKENLYKFICEVTNDICYFETNSTIKRDEFIEIMKGHGFELIIPLGTSKSDSGYGRESYILQKKTCILSKRNTRKYDNLTISGNVIYKMMDKVLSKYDDDNIYNNIKNIYNKISDIKYVPKMKFIYPFIIRSYYNNPLYGYDASNDDKSIIKTQLIDFVKCLIKRNIIHRDLHIKNCYFDDKILRVCDWESAKDNVVGPEKYYDVIGKYLFGKEHYMCVLSGSTYSFDKYLTNEHKLCQDDFYTWTDPIKNNTSLK</sequence>
<dbReference type="Proteomes" id="UP000241719">
    <property type="component" value="Segment"/>
</dbReference>
<dbReference type="EMBL" id="MF405918">
    <property type="protein sequence ID" value="AUL79276.3"/>
    <property type="molecule type" value="Genomic_DNA"/>
</dbReference>
<proteinExistence type="predicted"/>
<name>A0AC59HBZ9_9VIRU</name>
<organism evidence="1 2">
    <name type="scientific">Tupanvirus deep ocean</name>
    <dbReference type="NCBI Taxonomy" id="2126984"/>
    <lineage>
        <taxon>Viruses</taxon>
        <taxon>Varidnaviria</taxon>
        <taxon>Bamfordvirae</taxon>
        <taxon>Nucleocytoviricota</taxon>
        <taxon>Megaviricetes</taxon>
        <taxon>Imitervirales</taxon>
        <taxon>Mimiviridae</taxon>
        <taxon>Megamimivirinae</taxon>
        <taxon>Tupanvirus</taxon>
        <taxon>Tupanvirus altamarinense</taxon>
    </lineage>
</organism>
<keyword evidence="2" id="KW-1185">Reference proteome</keyword>
<protein>
    <submittedName>
        <fullName evidence="1">Uncharacterized protein</fullName>
    </submittedName>
</protein>
<accession>A0AC59HBZ9</accession>
<reference evidence="1 2" key="1">
    <citation type="journal article" date="2018" name="Nat. Commun.">
        <title>Tailed giant Tupanvirus possesses the most complete translational apparatus of the known virosphere.</title>
        <authorList>
            <person name="Abrahao J."/>
            <person name="Silva L."/>
            <person name="Silva L.S."/>
            <person name="Khalil J.Y.B."/>
            <person name="Rodrigues R."/>
            <person name="Arantes T."/>
            <person name="Assis F."/>
            <person name="Boratto P."/>
            <person name="Andrade M."/>
            <person name="Kroon E.G."/>
            <person name="Ribeiro B."/>
            <person name="Bergier I."/>
            <person name="Seligmann H."/>
            <person name="Ghigo E."/>
            <person name="Colson P."/>
            <person name="Levasseur A."/>
            <person name="Kroemer G."/>
            <person name="Raoult D."/>
            <person name="La Scola B."/>
        </authorList>
    </citation>
    <scope>NUCLEOTIDE SEQUENCE [LARGE SCALE GENOMIC DNA]</scope>
    <source>
        <strain evidence="1">Deep ocean</strain>
    </source>
</reference>
<evidence type="ECO:0000313" key="1">
    <source>
        <dbReference type="EMBL" id="AUL79276.3"/>
    </source>
</evidence>
<evidence type="ECO:0000313" key="2">
    <source>
        <dbReference type="Proteomes" id="UP000241719"/>
    </source>
</evidence>